<name>A0ACC2W4W3_9TREE</name>
<keyword evidence="2" id="KW-1185">Reference proteome</keyword>
<reference evidence="1" key="1">
    <citation type="submission" date="2023-04" db="EMBL/GenBank/DDBJ databases">
        <title>Draft Genome sequencing of Naganishia species isolated from polar environments using Oxford Nanopore Technology.</title>
        <authorList>
            <person name="Leo P."/>
            <person name="Venkateswaran K."/>
        </authorList>
    </citation>
    <scope>NUCLEOTIDE SEQUENCE</scope>
    <source>
        <strain evidence="1">MNA-CCFEE 5261</strain>
    </source>
</reference>
<evidence type="ECO:0000313" key="2">
    <source>
        <dbReference type="Proteomes" id="UP001241377"/>
    </source>
</evidence>
<comment type="caution">
    <text evidence="1">The sequence shown here is derived from an EMBL/GenBank/DDBJ whole genome shotgun (WGS) entry which is preliminary data.</text>
</comment>
<protein>
    <submittedName>
        <fullName evidence="1">Uncharacterized protein</fullName>
    </submittedName>
</protein>
<accession>A0ACC2W4W3</accession>
<organism evidence="1 2">
    <name type="scientific">Naganishia cerealis</name>
    <dbReference type="NCBI Taxonomy" id="610337"/>
    <lineage>
        <taxon>Eukaryota</taxon>
        <taxon>Fungi</taxon>
        <taxon>Dikarya</taxon>
        <taxon>Basidiomycota</taxon>
        <taxon>Agaricomycotina</taxon>
        <taxon>Tremellomycetes</taxon>
        <taxon>Filobasidiales</taxon>
        <taxon>Filobasidiaceae</taxon>
        <taxon>Naganishia</taxon>
    </lineage>
</organism>
<evidence type="ECO:0000313" key="1">
    <source>
        <dbReference type="EMBL" id="KAJ9106763.1"/>
    </source>
</evidence>
<gene>
    <name evidence="1" type="ORF">QFC19_003076</name>
</gene>
<proteinExistence type="predicted"/>
<dbReference type="EMBL" id="JASBWR010000028">
    <property type="protein sequence ID" value="KAJ9106763.1"/>
    <property type="molecule type" value="Genomic_DNA"/>
</dbReference>
<sequence>MSHLKYTDGTPLGARFGAMCHYSQAVVLPSGIVKLSGQGGWDPSTGSLSPAGEEGGDNGAGSTGEKQFLDVTTQISNALTSIETVLRAAGCSNGWSDVYQVRSYHVNLDSDAFFTMVAKVKEKCGDDHRPIWTAVGVDKLGLEGMKVEIEVEAILPTKEGK</sequence>
<dbReference type="Proteomes" id="UP001241377">
    <property type="component" value="Unassembled WGS sequence"/>
</dbReference>